<sequence>MDGNDDNYNYGGGRILKLETTARQVYNAVSAFSAFIPWFEAVTKVIDEILKIQEDTEYNSDTCLILAERVDNVSPAVRSLYRQKEANEKKFLDPGFNRTFVKFHKVLDDIREFIKDVSQLNGLRKFAFAGEIKRNCNKLLQTFEAVCHDLQFNIMITNEEREREQKILDDDVIKTQKKLEKMIQMQGGKIDLIYEQVYQMTKKVNKGEEINVSVPTIEMHEIKEPDRTSPTDARGKIYKRLYKTIPVALKPLRIFETSERAQRVSRAQLAILNQIQASPRIVKFYGLTRVDGEEIMVMEWAEHGNLRELYEKDHSMSWQTKLKVVHDICDGLVFLQACNIYHHDIRCENILVIEDGGYKAKIANFHLSRKADQETRHINNINDVIRWLAPEKLDAKGGKDVEYSITLKYSPACEVFSFGMLIWELSFQRIPYEGMDFDEIYAHVRSGKREELRFGLSAAPAITSTFSKIVKAG</sequence>
<gene>
    <name evidence="1" type="ORF">ACOLOM_LOCUS3</name>
</gene>
<keyword evidence="2" id="KW-1185">Reference proteome</keyword>
<dbReference type="Proteomes" id="UP000789525">
    <property type="component" value="Unassembled WGS sequence"/>
</dbReference>
<comment type="caution">
    <text evidence="1">The sequence shown here is derived from an EMBL/GenBank/DDBJ whole genome shotgun (WGS) entry which is preliminary data.</text>
</comment>
<protein>
    <submittedName>
        <fullName evidence="1">1775_t:CDS:1</fullName>
    </submittedName>
</protein>
<organism evidence="1 2">
    <name type="scientific">Acaulospora colombiana</name>
    <dbReference type="NCBI Taxonomy" id="27376"/>
    <lineage>
        <taxon>Eukaryota</taxon>
        <taxon>Fungi</taxon>
        <taxon>Fungi incertae sedis</taxon>
        <taxon>Mucoromycota</taxon>
        <taxon>Glomeromycotina</taxon>
        <taxon>Glomeromycetes</taxon>
        <taxon>Diversisporales</taxon>
        <taxon>Acaulosporaceae</taxon>
        <taxon>Acaulospora</taxon>
    </lineage>
</organism>
<reference evidence="1" key="1">
    <citation type="submission" date="2021-06" db="EMBL/GenBank/DDBJ databases">
        <authorList>
            <person name="Kallberg Y."/>
            <person name="Tangrot J."/>
            <person name="Rosling A."/>
        </authorList>
    </citation>
    <scope>NUCLEOTIDE SEQUENCE</scope>
    <source>
        <strain evidence="1">CL356</strain>
    </source>
</reference>
<evidence type="ECO:0000313" key="1">
    <source>
        <dbReference type="EMBL" id="CAG8437327.1"/>
    </source>
</evidence>
<evidence type="ECO:0000313" key="2">
    <source>
        <dbReference type="Proteomes" id="UP000789525"/>
    </source>
</evidence>
<accession>A0ACA9JUS9</accession>
<dbReference type="EMBL" id="CAJVPT010000008">
    <property type="protein sequence ID" value="CAG8437327.1"/>
    <property type="molecule type" value="Genomic_DNA"/>
</dbReference>
<name>A0ACA9JUS9_9GLOM</name>
<proteinExistence type="predicted"/>